<proteinExistence type="predicted"/>
<dbReference type="EMBL" id="CP002454">
    <property type="protein sequence ID" value="ADV67611.1"/>
    <property type="molecule type" value="Genomic_DNA"/>
</dbReference>
<dbReference type="Gene3D" id="3.50.50.60">
    <property type="entry name" value="FAD/NAD(P)-binding domain"/>
    <property type="match status" value="2"/>
</dbReference>
<dbReference type="PRINTS" id="PR00469">
    <property type="entry name" value="PNDRDTASEII"/>
</dbReference>
<evidence type="ECO:0000256" key="3">
    <source>
        <dbReference type="SAM" id="MobiDB-lite"/>
    </source>
</evidence>
<keyword evidence="2" id="KW-0560">Oxidoreductase</keyword>
<dbReference type="HOGENOM" id="CLU_031864_5_0_0"/>
<reference evidence="6" key="2">
    <citation type="submission" date="2011-01" db="EMBL/GenBank/DDBJ databases">
        <title>The complete genome of Deinococcus maricopensis DSM 21211.</title>
        <authorList>
            <consortium name="US DOE Joint Genome Institute (JGI-PGF)"/>
            <person name="Lucas S."/>
            <person name="Copeland A."/>
            <person name="Lapidus A."/>
            <person name="Goodwin L."/>
            <person name="Pitluck S."/>
            <person name="Kyrpides N."/>
            <person name="Mavromatis K."/>
            <person name="Pagani I."/>
            <person name="Ivanova N."/>
            <person name="Ovchinnikova G."/>
            <person name="Zeytun A."/>
            <person name="Detter J.C."/>
            <person name="Han C."/>
            <person name="Land M."/>
            <person name="Hauser L."/>
            <person name="Markowitz V."/>
            <person name="Cheng J.-F."/>
            <person name="Hugenholtz P."/>
            <person name="Woyke T."/>
            <person name="Wu D."/>
            <person name="Pukall R."/>
            <person name="Gehrich-Schroeter G."/>
            <person name="Brambilla E."/>
            <person name="Klenk H.-P."/>
            <person name="Eisen J.A."/>
        </authorList>
    </citation>
    <scope>NUCLEOTIDE SEQUENCE [LARGE SCALE GENOMIC DNA]</scope>
    <source>
        <strain evidence="6">DSM 21211 / LMG 22137 / NRRL B-23946 / LB-34</strain>
    </source>
</reference>
<dbReference type="InterPro" id="IPR023753">
    <property type="entry name" value="FAD/NAD-binding_dom"/>
</dbReference>
<organism evidence="5 6">
    <name type="scientific">Deinococcus maricopensis (strain DSM 21211 / LMG 22137 / NRRL B-23946 / LB-34)</name>
    <dbReference type="NCBI Taxonomy" id="709986"/>
    <lineage>
        <taxon>Bacteria</taxon>
        <taxon>Thermotogati</taxon>
        <taxon>Deinococcota</taxon>
        <taxon>Deinococci</taxon>
        <taxon>Deinococcales</taxon>
        <taxon>Deinococcaceae</taxon>
        <taxon>Deinococcus</taxon>
    </lineage>
</organism>
<dbReference type="eggNOG" id="COG0492">
    <property type="taxonomic scope" value="Bacteria"/>
</dbReference>
<evidence type="ECO:0000256" key="2">
    <source>
        <dbReference type="ARBA" id="ARBA00023002"/>
    </source>
</evidence>
<evidence type="ECO:0000259" key="4">
    <source>
        <dbReference type="Pfam" id="PF07992"/>
    </source>
</evidence>
<evidence type="ECO:0000256" key="1">
    <source>
        <dbReference type="ARBA" id="ARBA00022630"/>
    </source>
</evidence>
<protein>
    <submittedName>
        <fullName evidence="5">FAD-dependent pyridine nucleotide-disulfide oxidoreductase</fullName>
    </submittedName>
</protein>
<feature type="compositionally biased region" description="Basic and acidic residues" evidence="3">
    <location>
        <begin position="313"/>
        <end position="333"/>
    </location>
</feature>
<name>E8U972_DEIML</name>
<dbReference type="AlphaFoldDB" id="E8U972"/>
<dbReference type="STRING" id="709986.Deima_1966"/>
<dbReference type="OrthoDB" id="9806179at2"/>
<keyword evidence="1" id="KW-0285">Flavoprotein</keyword>
<accession>E8U972</accession>
<keyword evidence="6" id="KW-1185">Reference proteome</keyword>
<dbReference type="RefSeq" id="WP_013557116.1">
    <property type="nucleotide sequence ID" value="NC_014958.1"/>
</dbReference>
<dbReference type="KEGG" id="dmr:Deima_1966"/>
<feature type="region of interest" description="Disordered" evidence="3">
    <location>
        <begin position="313"/>
        <end position="339"/>
    </location>
</feature>
<gene>
    <name evidence="5" type="ordered locus">Deima_1966</name>
</gene>
<dbReference type="Pfam" id="PF07992">
    <property type="entry name" value="Pyr_redox_2"/>
    <property type="match status" value="1"/>
</dbReference>
<dbReference type="PANTHER" id="PTHR48105">
    <property type="entry name" value="THIOREDOXIN REDUCTASE 1-RELATED-RELATED"/>
    <property type="match status" value="1"/>
</dbReference>
<dbReference type="InterPro" id="IPR050097">
    <property type="entry name" value="Ferredoxin-NADP_redctase_2"/>
</dbReference>
<dbReference type="GO" id="GO:0016491">
    <property type="term" value="F:oxidoreductase activity"/>
    <property type="evidence" value="ECO:0007669"/>
    <property type="project" value="UniProtKB-KW"/>
</dbReference>
<reference evidence="5 6" key="1">
    <citation type="journal article" date="2011" name="Stand. Genomic Sci.">
        <title>Complete genome sequence of Deinococcus maricopensis type strain (LB-34).</title>
        <authorList>
            <person name="Pukall R."/>
            <person name="Zeytun A."/>
            <person name="Lucas S."/>
            <person name="Lapidus A."/>
            <person name="Hammon N."/>
            <person name="Deshpande S."/>
            <person name="Nolan M."/>
            <person name="Cheng J.F."/>
            <person name="Pitluck S."/>
            <person name="Liolios K."/>
            <person name="Pagani I."/>
            <person name="Mikhailova N."/>
            <person name="Ivanova N."/>
            <person name="Mavromatis K."/>
            <person name="Pati A."/>
            <person name="Tapia R."/>
            <person name="Han C."/>
            <person name="Goodwin L."/>
            <person name="Chen A."/>
            <person name="Palaniappan K."/>
            <person name="Land M."/>
            <person name="Hauser L."/>
            <person name="Chang Y.J."/>
            <person name="Jeffries C.D."/>
            <person name="Brambilla E.M."/>
            <person name="Rohde M."/>
            <person name="Goker M."/>
            <person name="Detter J.C."/>
            <person name="Woyke T."/>
            <person name="Bristow J."/>
            <person name="Eisen J.A."/>
            <person name="Markowitz V."/>
            <person name="Hugenholtz P."/>
            <person name="Kyrpides N.C."/>
            <person name="Klenk H.P."/>
        </authorList>
    </citation>
    <scope>NUCLEOTIDE SEQUENCE [LARGE SCALE GENOMIC DNA]</scope>
    <source>
        <strain evidence="6">DSM 21211 / LMG 22137 / NRRL B-23946 / LB-34</strain>
    </source>
</reference>
<dbReference type="Proteomes" id="UP000008635">
    <property type="component" value="Chromosome"/>
</dbReference>
<dbReference type="SUPFAM" id="SSF51905">
    <property type="entry name" value="FAD/NAD(P)-binding domain"/>
    <property type="match status" value="1"/>
</dbReference>
<dbReference type="InterPro" id="IPR036188">
    <property type="entry name" value="FAD/NAD-bd_sf"/>
</dbReference>
<sequence length="339" mass="36331">MSLPLPDALPPCDVAVIGAGPSGLNAALVLGRARRDTLLLDGGPPRNAPTRAAHGVFTRDGAAPLDLKREALAQLQPYPVTHLEVQVADVQPEGDAFRVFLEDGQDVLATKVLFATGVRDLLPDIPGLRERWGRSVYHCPYCDGWELRGQAVGVLGTDDATHHLALSLTSWTREVTIFTDGPSQFTDEQRLDFERLGLNVVEAPLRRLEGDGENLACAYTDDGAFAITALLLSPKQEQASALPARLGCDLNDKGRVLTDDVTGETSVPGVYAVGDMTGAPQYVMSAAASGMTVAVAVNTRLIHDARLREGARFHKGARVPEQEDTVERQHESTTGEPDA</sequence>
<feature type="domain" description="FAD/NAD(P)-binding" evidence="4">
    <location>
        <begin position="13"/>
        <end position="290"/>
    </location>
</feature>
<evidence type="ECO:0000313" key="5">
    <source>
        <dbReference type="EMBL" id="ADV67611.1"/>
    </source>
</evidence>
<evidence type="ECO:0000313" key="6">
    <source>
        <dbReference type="Proteomes" id="UP000008635"/>
    </source>
</evidence>
<dbReference type="PRINTS" id="PR00368">
    <property type="entry name" value="FADPNR"/>
</dbReference>